<dbReference type="AlphaFoldDB" id="A0A6V8K3I8"/>
<feature type="transmembrane region" description="Helical" evidence="1">
    <location>
        <begin position="198"/>
        <end position="217"/>
    </location>
</feature>
<feature type="transmembrane region" description="Helical" evidence="1">
    <location>
        <begin position="16"/>
        <end position="37"/>
    </location>
</feature>
<gene>
    <name evidence="2" type="ORF">Phou_024840</name>
</gene>
<dbReference type="Proteomes" id="UP000482800">
    <property type="component" value="Unassembled WGS sequence"/>
</dbReference>
<dbReference type="RefSeq" id="WP_173056109.1">
    <property type="nucleotide sequence ID" value="NZ_BAABGO010000037.1"/>
</dbReference>
<comment type="caution">
    <text evidence="2">The sequence shown here is derived from an EMBL/GenBank/DDBJ whole genome shotgun (WGS) entry which is preliminary data.</text>
</comment>
<feature type="transmembrane region" description="Helical" evidence="1">
    <location>
        <begin position="152"/>
        <end position="178"/>
    </location>
</feature>
<keyword evidence="1" id="KW-1133">Transmembrane helix</keyword>
<reference evidence="2 3" key="1">
    <citation type="submission" date="2020-03" db="EMBL/GenBank/DDBJ databases">
        <title>Whole genome shotgun sequence of Phytohabitans houttuyneae NBRC 108639.</title>
        <authorList>
            <person name="Komaki H."/>
            <person name="Tamura T."/>
        </authorList>
    </citation>
    <scope>NUCLEOTIDE SEQUENCE [LARGE SCALE GENOMIC DNA]</scope>
    <source>
        <strain evidence="2 3">NBRC 108639</strain>
    </source>
</reference>
<feature type="transmembrane region" description="Helical" evidence="1">
    <location>
        <begin position="105"/>
        <end position="131"/>
    </location>
</feature>
<proteinExistence type="predicted"/>
<evidence type="ECO:0008006" key="4">
    <source>
        <dbReference type="Google" id="ProtNLM"/>
    </source>
</evidence>
<evidence type="ECO:0000313" key="3">
    <source>
        <dbReference type="Proteomes" id="UP000482800"/>
    </source>
</evidence>
<sequence length="322" mass="34698">MNLALAELSRLVARRFVQLMTVLLIAAFGVTVATTVASSHQPTAVEWQRAEDQVRLAEQRIADVREDCERRQASASFCEAYAERDPRIEDYLFGVFVFSEEITDLVYFLIAFLALFAFLVAASFVGAELTSGGMTNLLLWRPQRLTVLGTKLATVLAATVAVSIAASVLYIGAFYAIAEVAGVPGAVDGEFWGDLSLTVLRGLGMVLFAGALGFGAATLGRHTAAALGLIATYAIVWEIGARIVFEVVEVGRPDQYMLTSYIGAWMAGDVSFYDQYACIGSFGSLCDGQYELTWLHAAAVFAITLAVIVGGAFATFRHRDLA</sequence>
<keyword evidence="1" id="KW-0812">Transmembrane</keyword>
<keyword evidence="1" id="KW-0472">Membrane</keyword>
<feature type="transmembrane region" description="Helical" evidence="1">
    <location>
        <begin position="224"/>
        <end position="245"/>
    </location>
</feature>
<reference evidence="2 3" key="2">
    <citation type="submission" date="2020-03" db="EMBL/GenBank/DDBJ databases">
        <authorList>
            <person name="Ichikawa N."/>
            <person name="Kimura A."/>
            <person name="Kitahashi Y."/>
            <person name="Uohara A."/>
        </authorList>
    </citation>
    <scope>NUCLEOTIDE SEQUENCE [LARGE SCALE GENOMIC DNA]</scope>
    <source>
        <strain evidence="2 3">NBRC 108639</strain>
    </source>
</reference>
<feature type="transmembrane region" description="Helical" evidence="1">
    <location>
        <begin position="294"/>
        <end position="316"/>
    </location>
</feature>
<organism evidence="2 3">
    <name type="scientific">Phytohabitans houttuyneae</name>
    <dbReference type="NCBI Taxonomy" id="1076126"/>
    <lineage>
        <taxon>Bacteria</taxon>
        <taxon>Bacillati</taxon>
        <taxon>Actinomycetota</taxon>
        <taxon>Actinomycetes</taxon>
        <taxon>Micromonosporales</taxon>
        <taxon>Micromonosporaceae</taxon>
    </lineage>
</organism>
<protein>
    <recommendedName>
        <fullName evidence="4">ABC transporter permease</fullName>
    </recommendedName>
</protein>
<keyword evidence="3" id="KW-1185">Reference proteome</keyword>
<accession>A0A6V8K3I8</accession>
<evidence type="ECO:0000256" key="1">
    <source>
        <dbReference type="SAM" id="Phobius"/>
    </source>
</evidence>
<evidence type="ECO:0000313" key="2">
    <source>
        <dbReference type="EMBL" id="GFJ78304.1"/>
    </source>
</evidence>
<name>A0A6V8K3I8_9ACTN</name>
<dbReference type="EMBL" id="BLPF01000001">
    <property type="protein sequence ID" value="GFJ78304.1"/>
    <property type="molecule type" value="Genomic_DNA"/>
</dbReference>